<keyword evidence="7" id="KW-1185">Reference proteome</keyword>
<dbReference type="InterPro" id="IPR025592">
    <property type="entry name" value="DUF4347"/>
</dbReference>
<dbReference type="PROSITE" id="PS00330">
    <property type="entry name" value="HEMOLYSIN_CALCIUM"/>
    <property type="match status" value="2"/>
</dbReference>
<dbReference type="GO" id="GO:0007156">
    <property type="term" value="P:homophilic cell adhesion via plasma membrane adhesion molecules"/>
    <property type="evidence" value="ECO:0007669"/>
    <property type="project" value="InterPro"/>
</dbReference>
<evidence type="ECO:0000313" key="6">
    <source>
        <dbReference type="EMBL" id="MDH6059744.1"/>
    </source>
</evidence>
<dbReference type="NCBIfam" id="NF041519">
    <property type="entry name" value="bluetail"/>
    <property type="match status" value="1"/>
</dbReference>
<dbReference type="RefSeq" id="WP_280653753.1">
    <property type="nucleotide sequence ID" value="NZ_JANQDH010000032.1"/>
</dbReference>
<dbReference type="EMBL" id="JANQDH010000032">
    <property type="protein sequence ID" value="MDH6059744.1"/>
    <property type="molecule type" value="Genomic_DNA"/>
</dbReference>
<gene>
    <name evidence="6" type="ORF">NWP17_04710</name>
</gene>
<evidence type="ECO:0000313" key="7">
    <source>
        <dbReference type="Proteomes" id="UP001159387"/>
    </source>
</evidence>
<keyword evidence="1" id="KW-0732">Signal</keyword>
<dbReference type="CDD" id="cd11304">
    <property type="entry name" value="Cadherin_repeat"/>
    <property type="match status" value="1"/>
</dbReference>
<keyword evidence="2" id="KW-0677">Repeat</keyword>
<dbReference type="SUPFAM" id="SSF141072">
    <property type="entry name" value="CalX-like"/>
    <property type="match status" value="2"/>
</dbReference>
<dbReference type="InterPro" id="IPR002126">
    <property type="entry name" value="Cadherin-like_dom"/>
</dbReference>
<evidence type="ECO:0000256" key="3">
    <source>
        <dbReference type="ARBA" id="ARBA00022837"/>
    </source>
</evidence>
<accession>A0AA43KAX9</accession>
<dbReference type="InterPro" id="IPR003644">
    <property type="entry name" value="Calx_beta"/>
</dbReference>
<dbReference type="PROSITE" id="PS50268">
    <property type="entry name" value="CADHERIN_2"/>
    <property type="match status" value="1"/>
</dbReference>
<evidence type="ECO:0000256" key="4">
    <source>
        <dbReference type="SAM" id="MobiDB-lite"/>
    </source>
</evidence>
<evidence type="ECO:0000259" key="5">
    <source>
        <dbReference type="PROSITE" id="PS50268"/>
    </source>
</evidence>
<dbReference type="GO" id="GO:0016020">
    <property type="term" value="C:membrane"/>
    <property type="evidence" value="ECO:0007669"/>
    <property type="project" value="InterPro"/>
</dbReference>
<proteinExistence type="predicted"/>
<dbReference type="Pfam" id="PF14252">
    <property type="entry name" value="DUF4347"/>
    <property type="match status" value="1"/>
</dbReference>
<feature type="region of interest" description="Disordered" evidence="4">
    <location>
        <begin position="1240"/>
        <end position="1261"/>
    </location>
</feature>
<dbReference type="PRINTS" id="PR00313">
    <property type="entry name" value="CABNDNGRPT"/>
</dbReference>
<dbReference type="InterPro" id="IPR011042">
    <property type="entry name" value="6-blade_b-propeller_TolB-like"/>
</dbReference>
<feature type="domain" description="Cadherin" evidence="5">
    <location>
        <begin position="1017"/>
        <end position="1119"/>
    </location>
</feature>
<dbReference type="GO" id="GO:0007154">
    <property type="term" value="P:cell communication"/>
    <property type="evidence" value="ECO:0007669"/>
    <property type="project" value="InterPro"/>
</dbReference>
<dbReference type="GO" id="GO:0005509">
    <property type="term" value="F:calcium ion binding"/>
    <property type="evidence" value="ECO:0007669"/>
    <property type="project" value="InterPro"/>
</dbReference>
<sequence>MVTMKLSPATTADQIPSQEVLFIDSQVPAVSQLLSGVKPGIAVILIDSGKDGVEQITAALAQYPVVTTVHLVTHGAPGCLYVGDTQLSLDTLHRYSSELQQWHITNLLLYGCNVAAGDAGEELIQYLSNITGAKVAASKSLTGSAALKGDWNLEVTTGDMDLSLAFTSDALSSYGGLLTPTFAWAQKAGGGYMDFGRSIAVDSSGNVYTIGRFGGTATFGNTTLTSAGSDDIFIAKQNSDGTFAWARKAGGGGTDTAMDIAVDSSGNIYTTGYFQGTATFGNTTLTSAGNDDIFIAKQNSDGTFAWAQKIGGSGYDLARSIAVDGSGNVYTTGSLNSTVTFGTTTYTPAGFDAFITKHNSDGTLVWGQLSRGTGTESANSIAVDSSGNVYTTGFFTGAATFGTTTFTSSGSQDTFIAKQNSDGTFAWARKAGGSGGDDAGGGIAVDNSGNIYTTGYFNGNATSGGTVTFGTTTLTSTSNWEIFIAKQNGDGTFAWAQKAGGGTGQDQARSIAIDASGNIYTTGYFNGTATFGTTTLTSAGQGDIFIAKQNSDGTFAWAQKMGGTGYDEGYGIALGSSGNIYTTGLLTGPATFGNTTLTSAGGYDIFIAKLTEPILPTLSLTPTTDAAEPTTNGLFTLTLSTAAAENITVNYIVSGTATNGTDYTTLPGTIVIPAGQTSVTIPVNVIDDTIYEPTETITIELQANPSKYTLSTGQQTINLTDNSDTLTKVGSEFRVNTYTLSFQNYPSVTALGDGGFVVTWQSNQQDGNDYGIYGQRYNADGTPNGIEFRINTYITGAQTKPSIAALDNGGFVVTWTSWTQSTSNNEIYGQRYNADGTPNGIEFRINNYSTNNQDESSVTALKDGGFVVTWTSTEQDGSGWGVYAQRYNADGTKNGTEFRVNTHTTSNQFQSSVTALSDSGFVVTWTSDGQDKQGVLLGEGYGIYGQRYNADGTPNGTEFLVNTHTNNAQQEPSVTALTDGAFIVTWQSTGGQDGSFTGVYGQIFKQPLTNKAPTVVTLNNQATTLAENTSTTTRVQVAEIDITDDGLGTNAITLTGDGASSFEVAGNILYLKAGTVLNYEAKASYNVTVNVDDTTVGNTPDLTTNFTLTVTDVNEAPTAVTYKVNTATTSINEGDSGSQPLTFTVTRENASGESSVGYVFMGNTTYNSDYNNIQIGGVAGGVEGVINFGAGETSKTITLDLLGDTRVEAHETIVLKLRRPSLTSPQSVISVDQASITVRNDDAPISGENPTGDNGSNLLRGNANNNTLTGLGGNDRLLGFAGNDTLIGGLGADLLDGGDGADIFVYQNLTDSLLNYTDNLIQFDQREGDRFQLTNGNPDPVGLFNAGRISTTSIAEAVNAAYTDANQATPGAQPLGINSAVFFGWRGRQYLSINDGTAGFQSNNDLVLYAQRFTFAAGDNNAGTLTVGDYFTS</sequence>
<dbReference type="SMART" id="SM00237">
    <property type="entry name" value="Calx_beta"/>
    <property type="match status" value="2"/>
</dbReference>
<dbReference type="Gene3D" id="2.120.10.30">
    <property type="entry name" value="TolB, C-terminal domain"/>
    <property type="match status" value="1"/>
</dbReference>
<dbReference type="InterPro" id="IPR010620">
    <property type="entry name" value="SBBP_repeat"/>
</dbReference>
<comment type="caution">
    <text evidence="6">The sequence shown here is derived from an EMBL/GenBank/DDBJ whole genome shotgun (WGS) entry which is preliminary data.</text>
</comment>
<evidence type="ECO:0000256" key="2">
    <source>
        <dbReference type="ARBA" id="ARBA00022737"/>
    </source>
</evidence>
<dbReference type="Gene3D" id="2.60.40.60">
    <property type="entry name" value="Cadherins"/>
    <property type="match status" value="1"/>
</dbReference>
<dbReference type="PANTHER" id="PTHR35580">
    <property type="entry name" value="CELL SURFACE GLYCOPROTEIN (S-LAYER PROTEIN)-LIKE PROTEIN"/>
    <property type="match status" value="1"/>
</dbReference>
<reference evidence="6 7" key="1">
    <citation type="journal article" date="2023" name="J. Phycol.">
        <title>Chrysosporum ovalisporum is synonymous with the true-branching cyanobacterium Umezakia natans (Nostocales/Aphanizomenonaceae).</title>
        <authorList>
            <person name="McGregor G.B."/>
            <person name="Sendall B.C."/>
            <person name="Niiyama Y."/>
            <person name="Tuji A."/>
            <person name="Willis A."/>
        </authorList>
    </citation>
    <scope>NUCLEOTIDE SEQUENCE [LARGE SCALE GENOMIC DNA]</scope>
    <source>
        <strain evidence="6 7">ANA360D</strain>
    </source>
</reference>
<dbReference type="SUPFAM" id="SSF51120">
    <property type="entry name" value="beta-Roll"/>
    <property type="match status" value="1"/>
</dbReference>
<dbReference type="Pfam" id="PF03160">
    <property type="entry name" value="Calx-beta"/>
    <property type="match status" value="2"/>
</dbReference>
<name>A0AA43KAX9_9CYAN</name>
<dbReference type="InterPro" id="IPR011049">
    <property type="entry name" value="Serralysin-like_metalloprot_C"/>
</dbReference>
<dbReference type="SUPFAM" id="SSF63829">
    <property type="entry name" value="Calcium-dependent phosphotriesterase"/>
    <property type="match status" value="1"/>
</dbReference>
<dbReference type="InterPro" id="IPR048165">
    <property type="entry name" value="Bluetail_dom"/>
</dbReference>
<dbReference type="Pfam" id="PF00353">
    <property type="entry name" value="HemolysinCabind"/>
    <property type="match status" value="1"/>
</dbReference>
<dbReference type="Pfam" id="PF06739">
    <property type="entry name" value="SBBP"/>
    <property type="match status" value="5"/>
</dbReference>
<dbReference type="InterPro" id="IPR001343">
    <property type="entry name" value="Hemolysn_Ca-bd"/>
</dbReference>
<keyword evidence="3" id="KW-0106">Calcium</keyword>
<dbReference type="Gene3D" id="2.60.40.2030">
    <property type="match status" value="2"/>
</dbReference>
<dbReference type="Proteomes" id="UP001159387">
    <property type="component" value="Unassembled WGS sequence"/>
</dbReference>
<dbReference type="InterPro" id="IPR052918">
    <property type="entry name" value="Motility_Chemotaxis_Reg"/>
</dbReference>
<dbReference type="InterPro" id="IPR038081">
    <property type="entry name" value="CalX-like_sf"/>
</dbReference>
<evidence type="ECO:0000256" key="1">
    <source>
        <dbReference type="ARBA" id="ARBA00022729"/>
    </source>
</evidence>
<organism evidence="6 7">
    <name type="scientific">Chrysosporum bergii ANA360D</name>
    <dbReference type="NCBI Taxonomy" id="617107"/>
    <lineage>
        <taxon>Bacteria</taxon>
        <taxon>Bacillati</taxon>
        <taxon>Cyanobacteriota</taxon>
        <taxon>Cyanophyceae</taxon>
        <taxon>Nostocales</taxon>
        <taxon>Nodulariaceae</taxon>
        <taxon>Chrysosporum</taxon>
    </lineage>
</organism>
<protein>
    <submittedName>
        <fullName evidence="6">DUF4347 domain-containing protein</fullName>
    </submittedName>
</protein>
<dbReference type="InterPro" id="IPR018511">
    <property type="entry name" value="Hemolysin-typ_Ca-bd_CS"/>
</dbReference>
<dbReference type="PANTHER" id="PTHR35580:SF1">
    <property type="entry name" value="PHYTASE-LIKE DOMAIN-CONTAINING PROTEIN"/>
    <property type="match status" value="1"/>
</dbReference>